<proteinExistence type="predicted"/>
<dbReference type="Pfam" id="PF17236">
    <property type="entry name" value="SU10_MCP"/>
    <property type="match status" value="1"/>
</dbReference>
<dbReference type="EMBL" id="JANJZL010000001">
    <property type="protein sequence ID" value="MCR2042617.1"/>
    <property type="molecule type" value="Genomic_DNA"/>
</dbReference>
<organism evidence="1 2">
    <name type="scientific">Anaerosalibacter massiliensis</name>
    <dbReference type="NCBI Taxonomy" id="1347392"/>
    <lineage>
        <taxon>Bacteria</taxon>
        <taxon>Bacillati</taxon>
        <taxon>Bacillota</taxon>
        <taxon>Tissierellia</taxon>
        <taxon>Tissierellales</taxon>
        <taxon>Sporanaerobacteraceae</taxon>
        <taxon>Anaerosalibacter</taxon>
    </lineage>
</organism>
<accession>A0A9X2S5I2</accession>
<protein>
    <submittedName>
        <fullName evidence="1">DUF5309 domain-containing protein</fullName>
    </submittedName>
</protein>
<sequence length="293" mass="32681">MIKTDNFTQNENIDLTKEISLVHPIDTPLSTLLLGSGQYDKATSKIVTWREKELSIDEDMTVAEGAETTKFQSSTRKEKNNVCQIFKRSVAVSGSAMASDVIGIKDMLGEELNDRLIEMKIGMEKAFLNSVKDDGSATGIRKMQGLQNFVTTDNKVNRVFSEDAFKATVRKLWENGLGTGEYVALVNADMKEKIDALYKDTYFYQAQNDKFGIVANTIQTNFGNVHLILDRHMDADKILIFDPAFVRIAFLRTPQFEMLAKTGDSVKAQVIAEPTLKVLNEKAVALFTEKASA</sequence>
<gene>
    <name evidence="1" type="ORF">NSA23_00670</name>
</gene>
<keyword evidence="2" id="KW-1185">Reference proteome</keyword>
<reference evidence="1" key="1">
    <citation type="submission" date="2022-07" db="EMBL/GenBank/DDBJ databases">
        <title>Enhanced cultured diversity of the mouse gut microbiota enables custom-made synthetic communities.</title>
        <authorList>
            <person name="Afrizal A."/>
        </authorList>
    </citation>
    <scope>NUCLEOTIDE SEQUENCE</scope>
    <source>
        <strain evidence="1">DSM 29482</strain>
    </source>
</reference>
<dbReference type="RefSeq" id="WP_257490040.1">
    <property type="nucleotide sequence ID" value="NZ_JANJZL010000001.1"/>
</dbReference>
<name>A0A9X2S5I2_9FIRM</name>
<dbReference type="Proteomes" id="UP001142078">
    <property type="component" value="Unassembled WGS sequence"/>
</dbReference>
<evidence type="ECO:0000313" key="2">
    <source>
        <dbReference type="Proteomes" id="UP001142078"/>
    </source>
</evidence>
<dbReference type="AlphaFoldDB" id="A0A9X2S5I2"/>
<comment type="caution">
    <text evidence="1">The sequence shown here is derived from an EMBL/GenBank/DDBJ whole genome shotgun (WGS) entry which is preliminary data.</text>
</comment>
<dbReference type="InterPro" id="IPR035198">
    <property type="entry name" value="SU10_MCP"/>
</dbReference>
<evidence type="ECO:0000313" key="1">
    <source>
        <dbReference type="EMBL" id="MCR2042617.1"/>
    </source>
</evidence>